<dbReference type="OMA" id="WVFHATP"/>
<reference evidence="2" key="1">
    <citation type="submission" date="2014-01" db="EMBL/GenBank/DDBJ databases">
        <title>The genome of the white-rot fungus Pycnoporus cinnabarinus: a basidiomycete model with a versatile arsenal for lignocellulosic biomass breakdown.</title>
        <authorList>
            <person name="Levasseur A."/>
            <person name="Lomascolo A."/>
            <person name="Ruiz-Duenas F.J."/>
            <person name="Uzan E."/>
            <person name="Piumi F."/>
            <person name="Kues U."/>
            <person name="Ram A.F.J."/>
            <person name="Murat C."/>
            <person name="Haon M."/>
            <person name="Benoit I."/>
            <person name="Arfi Y."/>
            <person name="Chevret D."/>
            <person name="Drula E."/>
            <person name="Kwon M.J."/>
            <person name="Gouret P."/>
            <person name="Lesage-Meessen L."/>
            <person name="Lombard V."/>
            <person name="Mariette J."/>
            <person name="Noirot C."/>
            <person name="Park J."/>
            <person name="Patyshakuliyeva A."/>
            <person name="Wieneger R.A.B."/>
            <person name="Wosten H.A.B."/>
            <person name="Martin F."/>
            <person name="Coutinho P.M."/>
            <person name="de Vries R."/>
            <person name="Martinez A.T."/>
            <person name="Klopp C."/>
            <person name="Pontarotti P."/>
            <person name="Henrissat B."/>
            <person name="Record E."/>
        </authorList>
    </citation>
    <scope>NUCLEOTIDE SEQUENCE [LARGE SCALE GENOMIC DNA]</scope>
    <source>
        <strain evidence="2">BRFM137</strain>
    </source>
</reference>
<sequence length="123" mass="13822">MVLTPRRFSSGIVLFLLVSMICGMLYAMARMPRVPRGRVLRLLVICILLSVVAVYRLIVMRYWVTALLSTAPGSQNTTGAKTLWWVFHATPELLASTLLVTVNLREKYKTGPWGDLTSEKPAR</sequence>
<name>A0A060SZ18_PYCCI</name>
<comment type="caution">
    <text evidence="2">The sequence shown here is derived from an EMBL/GenBank/DDBJ whole genome shotgun (WGS) entry which is preliminary data.</text>
</comment>
<dbReference type="OrthoDB" id="2562239at2759"/>
<protein>
    <submittedName>
        <fullName evidence="2">Uncharacterized protein</fullName>
    </submittedName>
</protein>
<keyword evidence="3" id="KW-1185">Reference proteome</keyword>
<feature type="transmembrane region" description="Helical" evidence="1">
    <location>
        <begin position="41"/>
        <end position="63"/>
    </location>
</feature>
<dbReference type="Proteomes" id="UP000029665">
    <property type="component" value="Unassembled WGS sequence"/>
</dbReference>
<evidence type="ECO:0000313" key="2">
    <source>
        <dbReference type="EMBL" id="CDO77514.1"/>
    </source>
</evidence>
<feature type="transmembrane region" description="Helical" evidence="1">
    <location>
        <begin position="83"/>
        <end position="104"/>
    </location>
</feature>
<evidence type="ECO:0000256" key="1">
    <source>
        <dbReference type="SAM" id="Phobius"/>
    </source>
</evidence>
<organism evidence="2 3">
    <name type="scientific">Pycnoporus cinnabarinus</name>
    <name type="common">Cinnabar-red polypore</name>
    <name type="synonym">Trametes cinnabarina</name>
    <dbReference type="NCBI Taxonomy" id="5643"/>
    <lineage>
        <taxon>Eukaryota</taxon>
        <taxon>Fungi</taxon>
        <taxon>Dikarya</taxon>
        <taxon>Basidiomycota</taxon>
        <taxon>Agaricomycotina</taxon>
        <taxon>Agaricomycetes</taxon>
        <taxon>Polyporales</taxon>
        <taxon>Polyporaceae</taxon>
        <taxon>Trametes</taxon>
    </lineage>
</organism>
<keyword evidence="1" id="KW-1133">Transmembrane helix</keyword>
<proteinExistence type="predicted"/>
<evidence type="ECO:0000313" key="3">
    <source>
        <dbReference type="Proteomes" id="UP000029665"/>
    </source>
</evidence>
<accession>A0A060SZ18</accession>
<gene>
    <name evidence="2" type="ORF">BN946_scf184912.g13</name>
</gene>
<feature type="transmembrane region" description="Helical" evidence="1">
    <location>
        <begin position="12"/>
        <end position="29"/>
    </location>
</feature>
<keyword evidence="1" id="KW-0472">Membrane</keyword>
<dbReference type="HOGENOM" id="CLU_2016395_0_0_1"/>
<dbReference type="EMBL" id="CCBP010000457">
    <property type="protein sequence ID" value="CDO77514.1"/>
    <property type="molecule type" value="Genomic_DNA"/>
</dbReference>
<dbReference type="AlphaFoldDB" id="A0A060SZ18"/>
<keyword evidence="1" id="KW-0812">Transmembrane</keyword>